<dbReference type="RefSeq" id="WP_277576935.1">
    <property type="nucleotide sequence ID" value="NZ_JANRMI010000001.1"/>
</dbReference>
<reference evidence="2" key="1">
    <citation type="submission" date="2022-08" db="EMBL/GenBank/DDBJ databases">
        <title>Novel Bdellovibrio Species Isolated from Svalbard: Designation Bdellovibrio svalbardensis.</title>
        <authorList>
            <person name="Mitchell R.J."/>
            <person name="Choi S.Y."/>
        </authorList>
    </citation>
    <scope>NUCLEOTIDE SEQUENCE</scope>
    <source>
        <strain evidence="2">PAP01</strain>
    </source>
</reference>
<evidence type="ECO:0000256" key="1">
    <source>
        <dbReference type="SAM" id="Phobius"/>
    </source>
</evidence>
<name>A0ABT6DF34_9BACT</name>
<keyword evidence="1" id="KW-0812">Transmembrane</keyword>
<gene>
    <name evidence="2" type="ORF">NWE73_03735</name>
</gene>
<keyword evidence="1" id="KW-1133">Transmembrane helix</keyword>
<sequence length="93" mass="10011">MQTNSPQTKIKLNNKGQGLIEYLIIVAIVAVGSIAVIKVVGANIDVQFANVAQALGGTDSKKKEAHAVTESLYKKRDFSNFFEDSVNSSGKQK</sequence>
<evidence type="ECO:0000313" key="3">
    <source>
        <dbReference type="Proteomes" id="UP001152321"/>
    </source>
</evidence>
<accession>A0ABT6DF34</accession>
<proteinExistence type="predicted"/>
<keyword evidence="1" id="KW-0472">Membrane</keyword>
<evidence type="ECO:0008006" key="4">
    <source>
        <dbReference type="Google" id="ProtNLM"/>
    </source>
</evidence>
<keyword evidence="3" id="KW-1185">Reference proteome</keyword>
<dbReference type="Proteomes" id="UP001152321">
    <property type="component" value="Unassembled WGS sequence"/>
</dbReference>
<dbReference type="EMBL" id="JANRMI010000001">
    <property type="protein sequence ID" value="MDG0815460.1"/>
    <property type="molecule type" value="Genomic_DNA"/>
</dbReference>
<comment type="caution">
    <text evidence="2">The sequence shown here is derived from an EMBL/GenBank/DDBJ whole genome shotgun (WGS) entry which is preliminary data.</text>
</comment>
<organism evidence="2 3">
    <name type="scientific">Bdellovibrio svalbardensis</name>
    <dbReference type="NCBI Taxonomy" id="2972972"/>
    <lineage>
        <taxon>Bacteria</taxon>
        <taxon>Pseudomonadati</taxon>
        <taxon>Bdellovibrionota</taxon>
        <taxon>Bdellovibrionia</taxon>
        <taxon>Bdellovibrionales</taxon>
        <taxon>Pseudobdellovibrionaceae</taxon>
        <taxon>Bdellovibrio</taxon>
    </lineage>
</organism>
<feature type="transmembrane region" description="Helical" evidence="1">
    <location>
        <begin position="20"/>
        <end position="41"/>
    </location>
</feature>
<protein>
    <recommendedName>
        <fullName evidence="4">Flp family type IVb pilin</fullName>
    </recommendedName>
</protein>
<evidence type="ECO:0000313" key="2">
    <source>
        <dbReference type="EMBL" id="MDG0815460.1"/>
    </source>
</evidence>